<dbReference type="InterPro" id="IPR029046">
    <property type="entry name" value="LolA/LolB/LppX"/>
</dbReference>
<organism evidence="5 6">
    <name type="scientific">Yersinia rohdei</name>
    <dbReference type="NCBI Taxonomy" id="29485"/>
    <lineage>
        <taxon>Bacteria</taxon>
        <taxon>Pseudomonadati</taxon>
        <taxon>Pseudomonadota</taxon>
        <taxon>Gammaproteobacteria</taxon>
        <taxon>Enterobacterales</taxon>
        <taxon>Yersiniaceae</taxon>
        <taxon>Yersinia</taxon>
    </lineage>
</organism>
<dbReference type="OrthoDB" id="5700849at2"/>
<dbReference type="Gene3D" id="2.50.20.10">
    <property type="entry name" value="Lipoprotein localisation LolA/LolB/LppX"/>
    <property type="match status" value="1"/>
</dbReference>
<dbReference type="STRING" id="29485.CH64_1625"/>
<protein>
    <submittedName>
        <fullName evidence="5">Putative outer-membrane lipoprotein carrier protein</fullName>
    </submittedName>
</protein>
<dbReference type="RefSeq" id="WP_049616985.1">
    <property type="nucleotide sequence ID" value="NZ_CABIHO010000035.1"/>
</dbReference>
<dbReference type="InterPro" id="IPR004564">
    <property type="entry name" value="OM_lipoprot_carrier_LolA-like"/>
</dbReference>
<evidence type="ECO:0000313" key="6">
    <source>
        <dbReference type="Proteomes" id="UP000042054"/>
    </source>
</evidence>
<dbReference type="SUPFAM" id="SSF89392">
    <property type="entry name" value="Prokaryotic lipoproteins and lipoprotein localization factors"/>
    <property type="match status" value="1"/>
</dbReference>
<keyword evidence="4" id="KW-0653">Protein transport</keyword>
<comment type="subunit">
    <text evidence="1">Monomer.</text>
</comment>
<reference evidence="5 6" key="1">
    <citation type="submission" date="2015-03" db="EMBL/GenBank/DDBJ databases">
        <authorList>
            <person name="Murphy D."/>
        </authorList>
    </citation>
    <scope>NUCLEOTIDE SEQUENCE [LARGE SCALE GENOMIC DNA]</scope>
    <source>
        <strain evidence="5 6">68/02</strain>
    </source>
</reference>
<dbReference type="PANTHER" id="PTHR35869:SF1">
    <property type="entry name" value="OUTER-MEMBRANE LIPOPROTEIN CARRIER PROTEIN"/>
    <property type="match status" value="1"/>
</dbReference>
<dbReference type="CDD" id="cd16325">
    <property type="entry name" value="LolA"/>
    <property type="match status" value="1"/>
</dbReference>
<dbReference type="GO" id="GO:0015031">
    <property type="term" value="P:protein transport"/>
    <property type="evidence" value="ECO:0007669"/>
    <property type="project" value="UniProtKB-KW"/>
</dbReference>
<gene>
    <name evidence="5" type="ORF">ERS008555_02344</name>
</gene>
<sequence>MKSILTILLLCLSINTYAVTLSSLQQRFSEQPVLRANFEQQRSISGMDKPLKSSGNLLISREKGLWWSQQQPFALTLLLDDKRMVQTMAGQPSQVITADSNPQMFQFNHLLTALFHADTSVLEQNFTLAFTDLGQDKWVLVLTPKTTPLDKLFKTITLHGQFFLETIDIEDMQGDGTHIRFFNQLTEPKILSHAEQQLFAH</sequence>
<dbReference type="Pfam" id="PF03548">
    <property type="entry name" value="LolA"/>
    <property type="match status" value="1"/>
</dbReference>
<dbReference type="AlphaFoldDB" id="A0A0U1HTM9"/>
<keyword evidence="3" id="KW-0732">Signal</keyword>
<dbReference type="PANTHER" id="PTHR35869">
    <property type="entry name" value="OUTER-MEMBRANE LIPOPROTEIN CARRIER PROTEIN"/>
    <property type="match status" value="1"/>
</dbReference>
<keyword evidence="5" id="KW-0449">Lipoprotein</keyword>
<keyword evidence="2" id="KW-0813">Transport</keyword>
<dbReference type="Proteomes" id="UP000042054">
    <property type="component" value="Unassembled WGS sequence"/>
</dbReference>
<accession>A0A0U1HTM9</accession>
<dbReference type="EMBL" id="CTKE01000011">
    <property type="protein sequence ID" value="CQI91220.1"/>
    <property type="molecule type" value="Genomic_DNA"/>
</dbReference>
<evidence type="ECO:0000256" key="4">
    <source>
        <dbReference type="ARBA" id="ARBA00022927"/>
    </source>
</evidence>
<evidence type="ECO:0000256" key="1">
    <source>
        <dbReference type="ARBA" id="ARBA00011245"/>
    </source>
</evidence>
<proteinExistence type="predicted"/>
<evidence type="ECO:0000313" key="5">
    <source>
        <dbReference type="EMBL" id="CQI91220.1"/>
    </source>
</evidence>
<evidence type="ECO:0000256" key="2">
    <source>
        <dbReference type="ARBA" id="ARBA00022448"/>
    </source>
</evidence>
<name>A0A0U1HTM9_YERRO</name>
<evidence type="ECO:0000256" key="3">
    <source>
        <dbReference type="ARBA" id="ARBA00022729"/>
    </source>
</evidence>